<protein>
    <submittedName>
        <fullName evidence="2">Uncharacterized protein</fullName>
    </submittedName>
</protein>
<reference evidence="2" key="1">
    <citation type="journal article" date="2022" name="bioRxiv">
        <title>Sequencing and chromosome-scale assembly of the giantPleurodeles waltlgenome.</title>
        <authorList>
            <person name="Brown T."/>
            <person name="Elewa A."/>
            <person name="Iarovenko S."/>
            <person name="Subramanian E."/>
            <person name="Araus A.J."/>
            <person name="Petzold A."/>
            <person name="Susuki M."/>
            <person name="Suzuki K.-i.T."/>
            <person name="Hayashi T."/>
            <person name="Toyoda A."/>
            <person name="Oliveira C."/>
            <person name="Osipova E."/>
            <person name="Leigh N.D."/>
            <person name="Simon A."/>
            <person name="Yun M.H."/>
        </authorList>
    </citation>
    <scope>NUCLEOTIDE SEQUENCE</scope>
    <source>
        <strain evidence="2">20211129_DDA</strain>
        <tissue evidence="2">Liver</tissue>
    </source>
</reference>
<name>A0AAV7UKV2_PLEWA</name>
<organism evidence="2 3">
    <name type="scientific">Pleurodeles waltl</name>
    <name type="common">Iberian ribbed newt</name>
    <dbReference type="NCBI Taxonomy" id="8319"/>
    <lineage>
        <taxon>Eukaryota</taxon>
        <taxon>Metazoa</taxon>
        <taxon>Chordata</taxon>
        <taxon>Craniata</taxon>
        <taxon>Vertebrata</taxon>
        <taxon>Euteleostomi</taxon>
        <taxon>Amphibia</taxon>
        <taxon>Batrachia</taxon>
        <taxon>Caudata</taxon>
        <taxon>Salamandroidea</taxon>
        <taxon>Salamandridae</taxon>
        <taxon>Pleurodelinae</taxon>
        <taxon>Pleurodeles</taxon>
    </lineage>
</organism>
<evidence type="ECO:0000256" key="1">
    <source>
        <dbReference type="SAM" id="MobiDB-lite"/>
    </source>
</evidence>
<gene>
    <name evidence="2" type="ORF">NDU88_005996</name>
</gene>
<evidence type="ECO:0000313" key="2">
    <source>
        <dbReference type="EMBL" id="KAJ1189246.1"/>
    </source>
</evidence>
<feature type="compositionally biased region" description="Basic and acidic residues" evidence="1">
    <location>
        <begin position="206"/>
        <end position="224"/>
    </location>
</feature>
<dbReference type="EMBL" id="JANPWB010000005">
    <property type="protein sequence ID" value="KAJ1189246.1"/>
    <property type="molecule type" value="Genomic_DNA"/>
</dbReference>
<evidence type="ECO:0000313" key="3">
    <source>
        <dbReference type="Proteomes" id="UP001066276"/>
    </source>
</evidence>
<feature type="region of interest" description="Disordered" evidence="1">
    <location>
        <begin position="205"/>
        <end position="224"/>
    </location>
</feature>
<sequence>MKLNTAWSKELKARQLQLHWSSLEKGTIHALLHTSGYVMKEGDKIHKSQKVWLQLQESFFYDARASELPVHLSATRNNFSTRCHAVRQKLLITATHLGRSAALQHYRSVCQNDRQTKPLPHAAAALRFRCTAQSHNSQRAESPPRTVALGKRRFHLRWSAPHNDCGPRRTMTAAPHTIRSGTVNEPSLRHGLWYWAKGKRYLHQSDPLESHNPQRPDWRGFTRQ</sequence>
<keyword evidence="3" id="KW-1185">Reference proteome</keyword>
<dbReference type="AlphaFoldDB" id="A0AAV7UKV2"/>
<dbReference type="Proteomes" id="UP001066276">
    <property type="component" value="Chromosome 3_1"/>
</dbReference>
<comment type="caution">
    <text evidence="2">The sequence shown here is derived from an EMBL/GenBank/DDBJ whole genome shotgun (WGS) entry which is preliminary data.</text>
</comment>
<accession>A0AAV7UKV2</accession>
<proteinExistence type="predicted"/>